<evidence type="ECO:0000256" key="3">
    <source>
        <dbReference type="ARBA" id="ARBA00023002"/>
    </source>
</evidence>
<dbReference type="GO" id="GO:0008379">
    <property type="term" value="F:thioredoxin peroxidase activity"/>
    <property type="evidence" value="ECO:0007669"/>
    <property type="project" value="UniProtKB-UniRule"/>
</dbReference>
<feature type="disulfide bond" description="Redox-active" evidence="6">
    <location>
        <begin position="60"/>
        <end position="94"/>
    </location>
</feature>
<keyword evidence="9" id="KW-1185">Reference proteome</keyword>
<organism evidence="8 9">
    <name type="scientific">Croceimicrobium hydrocarbonivorans</name>
    <dbReference type="NCBI Taxonomy" id="2761580"/>
    <lineage>
        <taxon>Bacteria</taxon>
        <taxon>Pseudomonadati</taxon>
        <taxon>Bacteroidota</taxon>
        <taxon>Flavobacteriia</taxon>
        <taxon>Flavobacteriales</taxon>
        <taxon>Owenweeksiaceae</taxon>
        <taxon>Croceimicrobium</taxon>
    </lineage>
</organism>
<evidence type="ECO:0000313" key="8">
    <source>
        <dbReference type="EMBL" id="QNR24655.1"/>
    </source>
</evidence>
<dbReference type="PROSITE" id="PS01265">
    <property type="entry name" value="TPX"/>
    <property type="match status" value="1"/>
</dbReference>
<dbReference type="InterPro" id="IPR018219">
    <property type="entry name" value="Tpx_CS"/>
</dbReference>
<dbReference type="HAMAP" id="MF_00269">
    <property type="entry name" value="Tpx"/>
    <property type="match status" value="1"/>
</dbReference>
<protein>
    <recommendedName>
        <fullName evidence="6">Thiol peroxidase</fullName>
        <shortName evidence="6">Tpx</shortName>
        <ecNumber evidence="6">1.11.1.24</ecNumber>
    </recommendedName>
    <alternativeName>
        <fullName evidence="6">Peroxiredoxin tpx</fullName>
        <shortName evidence="6">Prx</shortName>
    </alternativeName>
    <alternativeName>
        <fullName evidence="6">Thioredoxin peroxidase</fullName>
    </alternativeName>
    <alternativeName>
        <fullName evidence="6">Thioredoxin-dependent peroxiredoxin</fullName>
    </alternativeName>
</protein>
<gene>
    <name evidence="6 8" type="primary">tpx</name>
    <name evidence="8" type="ORF">H4K34_02085</name>
</gene>
<evidence type="ECO:0000259" key="7">
    <source>
        <dbReference type="PROSITE" id="PS51352"/>
    </source>
</evidence>
<dbReference type="Pfam" id="PF08534">
    <property type="entry name" value="Redoxin"/>
    <property type="match status" value="1"/>
</dbReference>
<comment type="function">
    <text evidence="6">Thiol-specific peroxidase that catalyzes the reduction of hydrogen peroxide and organic hydroperoxides to water and alcohols, respectively. Plays a role in cell protection against oxidative stress by detoxifying peroxides.</text>
</comment>
<evidence type="ECO:0000256" key="2">
    <source>
        <dbReference type="ARBA" id="ARBA00022862"/>
    </source>
</evidence>
<dbReference type="RefSeq" id="WP_210759182.1">
    <property type="nucleotide sequence ID" value="NZ_CP060139.1"/>
</dbReference>
<comment type="similarity">
    <text evidence="6">Belongs to the peroxiredoxin family. Tpx subfamily.</text>
</comment>
<dbReference type="PANTHER" id="PTHR43110:SF1">
    <property type="entry name" value="THIOL PEROXIDASE"/>
    <property type="match status" value="1"/>
</dbReference>
<feature type="domain" description="Thioredoxin" evidence="7">
    <location>
        <begin position="18"/>
        <end position="166"/>
    </location>
</feature>
<dbReference type="PANTHER" id="PTHR43110">
    <property type="entry name" value="THIOL PEROXIDASE"/>
    <property type="match status" value="1"/>
</dbReference>
<dbReference type="InterPro" id="IPR002065">
    <property type="entry name" value="TPX"/>
</dbReference>
<keyword evidence="1 6" id="KW-0575">Peroxidase</keyword>
<dbReference type="EMBL" id="CP060139">
    <property type="protein sequence ID" value="QNR24655.1"/>
    <property type="molecule type" value="Genomic_DNA"/>
</dbReference>
<evidence type="ECO:0000256" key="4">
    <source>
        <dbReference type="ARBA" id="ARBA00023157"/>
    </source>
</evidence>
<dbReference type="Proteomes" id="UP000516305">
    <property type="component" value="Chromosome"/>
</dbReference>
<comment type="miscellaneous">
    <text evidence="6">The active site is a conserved redox-active cysteine residue, the peroxidatic cysteine (C(P)), which makes the nucleophilic attack on the peroxide substrate. The peroxide oxidizes the C(P)-SH to cysteine sulfenic acid (C(P)-SOH), which then reacts with another cysteine residue, the resolving cysteine (C(R)), to form a disulfide bridge. The disulfide is subsequently reduced by an appropriate electron donor to complete the catalytic cycle. In this atypical 2-Cys peroxiredoxin, C(R) is present in the same subunit to form an intramolecular disulfide. The disulfide is subsequently reduced by thioredoxin.</text>
</comment>
<comment type="catalytic activity">
    <reaction evidence="6">
        <text>a hydroperoxide + [thioredoxin]-dithiol = an alcohol + [thioredoxin]-disulfide + H2O</text>
        <dbReference type="Rhea" id="RHEA:62620"/>
        <dbReference type="Rhea" id="RHEA-COMP:10698"/>
        <dbReference type="Rhea" id="RHEA-COMP:10700"/>
        <dbReference type="ChEBI" id="CHEBI:15377"/>
        <dbReference type="ChEBI" id="CHEBI:29950"/>
        <dbReference type="ChEBI" id="CHEBI:30879"/>
        <dbReference type="ChEBI" id="CHEBI:35924"/>
        <dbReference type="ChEBI" id="CHEBI:50058"/>
        <dbReference type="EC" id="1.11.1.24"/>
    </reaction>
</comment>
<dbReference type="SUPFAM" id="SSF52833">
    <property type="entry name" value="Thioredoxin-like"/>
    <property type="match status" value="1"/>
</dbReference>
<evidence type="ECO:0000256" key="5">
    <source>
        <dbReference type="ARBA" id="ARBA00023284"/>
    </source>
</evidence>
<keyword evidence="3 6" id="KW-0560">Oxidoreductase</keyword>
<dbReference type="Gene3D" id="3.40.30.10">
    <property type="entry name" value="Glutaredoxin"/>
    <property type="match status" value="1"/>
</dbReference>
<dbReference type="EC" id="1.11.1.24" evidence="6"/>
<dbReference type="KEGG" id="chyd:H4K34_02085"/>
<evidence type="ECO:0000256" key="6">
    <source>
        <dbReference type="HAMAP-Rule" id="MF_00269"/>
    </source>
</evidence>
<evidence type="ECO:0000256" key="1">
    <source>
        <dbReference type="ARBA" id="ARBA00022559"/>
    </source>
</evidence>
<dbReference type="PROSITE" id="PS51352">
    <property type="entry name" value="THIOREDOXIN_2"/>
    <property type="match status" value="1"/>
</dbReference>
<dbReference type="AlphaFoldDB" id="A0A7H0VG07"/>
<dbReference type="InterPro" id="IPR013740">
    <property type="entry name" value="Redoxin"/>
</dbReference>
<name>A0A7H0VG07_9FLAO</name>
<reference evidence="8 9" key="1">
    <citation type="submission" date="2020-08" db="EMBL/GenBank/DDBJ databases">
        <title>Croceimicrobium hydrocarbonivorans gen. nov., sp. nov., a novel marine bacterium isolated from a bacterial consortium that degrades polyethylene terephthalate.</title>
        <authorList>
            <person name="Liu R."/>
        </authorList>
    </citation>
    <scope>NUCLEOTIDE SEQUENCE [LARGE SCALE GENOMIC DNA]</scope>
    <source>
        <strain evidence="8 9">A20-9</strain>
    </source>
</reference>
<keyword evidence="4 6" id="KW-1015">Disulfide bond</keyword>
<dbReference type="NCBIfam" id="NF001808">
    <property type="entry name" value="PRK00522.1"/>
    <property type="match status" value="1"/>
</dbReference>
<sequence length="166" mass="17785">MAQITLGGNPVQTQGELPAVGTMAPDFSLTDTALQDRSLAEFKGQKVVLNIFPSIDTGVCSASARKFNADAAGQDGVVVLNISRDLPFAHKRFCAAEGIEDAIGLSELRNSNFSDNYKVRMLDGGMKDFFSRAVIIVNEEGKIIYTEQVPEIGQAPDYDAALAALN</sequence>
<dbReference type="InterPro" id="IPR013766">
    <property type="entry name" value="Thioredoxin_domain"/>
</dbReference>
<dbReference type="CDD" id="cd03014">
    <property type="entry name" value="PRX_Atyp2cys"/>
    <property type="match status" value="1"/>
</dbReference>
<keyword evidence="5 6" id="KW-0676">Redox-active center</keyword>
<accession>A0A7H0VG07</accession>
<proteinExistence type="inferred from homology"/>
<keyword evidence="2 6" id="KW-0049">Antioxidant</keyword>
<dbReference type="InterPro" id="IPR050455">
    <property type="entry name" value="Tpx_Peroxidase_subfamily"/>
</dbReference>
<evidence type="ECO:0000313" key="9">
    <source>
        <dbReference type="Proteomes" id="UP000516305"/>
    </source>
</evidence>
<dbReference type="InterPro" id="IPR036249">
    <property type="entry name" value="Thioredoxin-like_sf"/>
</dbReference>
<comment type="subunit">
    <text evidence="6">Homodimer.</text>
</comment>
<feature type="active site" description="Cysteine sulfenic acid (-SOH) intermediate" evidence="6">
    <location>
        <position position="60"/>
    </location>
</feature>